<evidence type="ECO:0000313" key="2">
    <source>
        <dbReference type="EMBL" id="KAL1276991.1"/>
    </source>
</evidence>
<sequence length="339" mass="36105">MVTICKICAGPIEPPDQHDHCVACLGLVHAEAALDDSNCGHCADLPARVLRARRDVAHGLFGVRPAAASVPLVGPPSPDGESIALPPCRPQRSPRSPVSFSEDCFRAPSDIGGFVSFGQEEEVDLMSISASEREDWAGSEADQLDSAGTPDLQEELMRVLSKAVQELELTWSPPEEPARSKLDSWYFRSTRKADSRASVPFFPDVHEQLVKTWSAPQSARVHSATQAIFSHVEGAEAHGYMRSPPVEETVAAHLCPAAAKTLGSDISLPSKPSADGEIQILFGAWSFLSEGQPPASDRGGDCYCPSPGAGCQEESMGSREEAPRPAEEPATRLSPAAGC</sequence>
<evidence type="ECO:0000256" key="1">
    <source>
        <dbReference type="SAM" id="MobiDB-lite"/>
    </source>
</evidence>
<gene>
    <name evidence="2" type="ORF">QQF64_023664</name>
</gene>
<dbReference type="Proteomes" id="UP001558613">
    <property type="component" value="Unassembled WGS sequence"/>
</dbReference>
<protein>
    <submittedName>
        <fullName evidence="2">Uncharacterized protein</fullName>
    </submittedName>
</protein>
<feature type="region of interest" description="Disordered" evidence="1">
    <location>
        <begin position="292"/>
        <end position="339"/>
    </location>
</feature>
<feature type="region of interest" description="Disordered" evidence="1">
    <location>
        <begin position="77"/>
        <end position="96"/>
    </location>
</feature>
<feature type="compositionally biased region" description="Basic and acidic residues" evidence="1">
    <location>
        <begin position="316"/>
        <end position="330"/>
    </location>
</feature>
<keyword evidence="3" id="KW-1185">Reference proteome</keyword>
<proteinExistence type="predicted"/>
<accession>A0ABR3NJM1</accession>
<reference evidence="2 3" key="1">
    <citation type="submission" date="2023-09" db="EMBL/GenBank/DDBJ databases">
        <authorList>
            <person name="Wang M."/>
        </authorList>
    </citation>
    <scope>NUCLEOTIDE SEQUENCE [LARGE SCALE GENOMIC DNA]</scope>
    <source>
        <strain evidence="2">GT-2023</strain>
        <tissue evidence="2">Liver</tissue>
    </source>
</reference>
<dbReference type="EMBL" id="JAYMGO010000003">
    <property type="protein sequence ID" value="KAL1276991.1"/>
    <property type="molecule type" value="Genomic_DNA"/>
</dbReference>
<organism evidence="2 3">
    <name type="scientific">Cirrhinus molitorella</name>
    <name type="common">mud carp</name>
    <dbReference type="NCBI Taxonomy" id="172907"/>
    <lineage>
        <taxon>Eukaryota</taxon>
        <taxon>Metazoa</taxon>
        <taxon>Chordata</taxon>
        <taxon>Craniata</taxon>
        <taxon>Vertebrata</taxon>
        <taxon>Euteleostomi</taxon>
        <taxon>Actinopterygii</taxon>
        <taxon>Neopterygii</taxon>
        <taxon>Teleostei</taxon>
        <taxon>Ostariophysi</taxon>
        <taxon>Cypriniformes</taxon>
        <taxon>Cyprinidae</taxon>
        <taxon>Labeoninae</taxon>
        <taxon>Labeonini</taxon>
        <taxon>Cirrhinus</taxon>
    </lineage>
</organism>
<name>A0ABR3NJM1_9TELE</name>
<comment type="caution">
    <text evidence="2">The sequence shown here is derived from an EMBL/GenBank/DDBJ whole genome shotgun (WGS) entry which is preliminary data.</text>
</comment>
<evidence type="ECO:0000313" key="3">
    <source>
        <dbReference type="Proteomes" id="UP001558613"/>
    </source>
</evidence>